<name>A0A4Y8PFM8_9BACT</name>
<keyword evidence="2 3" id="KW-0862">Zinc</keyword>
<dbReference type="RefSeq" id="WP_134439651.1">
    <property type="nucleotide sequence ID" value="NZ_LXQC01000113.1"/>
</dbReference>
<feature type="domain" description="Phosphomannose isomerase type I catalytic" evidence="5">
    <location>
        <begin position="4"/>
        <end position="109"/>
    </location>
</feature>
<evidence type="ECO:0000256" key="1">
    <source>
        <dbReference type="ARBA" id="ARBA00022723"/>
    </source>
</evidence>
<reference evidence="6 7" key="1">
    <citation type="submission" date="2016-05" db="EMBL/GenBank/DDBJ databases">
        <title>Diversity and Homogeneity among Thermoacidophilic Verrucomicrobia Methanotrophs Linked with Geographical Origin.</title>
        <authorList>
            <person name="Erikstad H.-A."/>
            <person name="Smestad N.B."/>
            <person name="Ceballos R.M."/>
            <person name="Birkeland N.-K."/>
        </authorList>
    </citation>
    <scope>NUCLEOTIDE SEQUENCE [LARGE SCALE GENOMIC DNA]</scope>
    <source>
        <strain evidence="6 7">Phi</strain>
    </source>
</reference>
<evidence type="ECO:0000256" key="3">
    <source>
        <dbReference type="PIRSR" id="PIRSR036894-1"/>
    </source>
</evidence>
<dbReference type="SUPFAM" id="SSF51182">
    <property type="entry name" value="RmlC-like cupins"/>
    <property type="match status" value="1"/>
</dbReference>
<dbReference type="CDD" id="cd07010">
    <property type="entry name" value="cupin_PMI_type_I_N_bac"/>
    <property type="match status" value="1"/>
</dbReference>
<feature type="binding site" evidence="3">
    <location>
        <position position="117"/>
    </location>
    <ligand>
        <name>Zn(2+)</name>
        <dbReference type="ChEBI" id="CHEBI:29105"/>
    </ligand>
</feature>
<sequence>MAILQFKPIYKKKIWGGDRIKLLYSKQESQEISQVGEVWELVDREEELSVLEYPYGSMHNLHELWINKKKEIFGKKSPSASRFPLIVKILDCQLPTSIQVHPDAEAAKSFGWEKKTEFWFFLDVYPGSFVYLGFKEQIFADQLAEIIGKKEIIAYINKIPTLRSHGLLVRSGQIHAIGGGNLILEIQENSDTTFRIYDWERKNKEGLSRPIHNKEAMLSLSLFPYSPKLLSPEEIFILENNFAVKRIELGFEQASFHPMHGDSFMYLFVCEGKIRIEKNLYKKGQGILVSANHGPLKIIGKEKKNEIITVAFP</sequence>
<dbReference type="GO" id="GO:0005975">
    <property type="term" value="P:carbohydrate metabolic process"/>
    <property type="evidence" value="ECO:0007669"/>
    <property type="project" value="InterPro"/>
</dbReference>
<dbReference type="InterPro" id="IPR046457">
    <property type="entry name" value="PMI_typeI_cat"/>
</dbReference>
<feature type="binding site" evidence="3">
    <location>
        <position position="101"/>
    </location>
    <ligand>
        <name>Zn(2+)</name>
        <dbReference type="ChEBI" id="CHEBI:29105"/>
    </ligand>
</feature>
<evidence type="ECO:0000259" key="5">
    <source>
        <dbReference type="Pfam" id="PF20511"/>
    </source>
</evidence>
<evidence type="ECO:0000313" key="7">
    <source>
        <dbReference type="Proteomes" id="UP000297713"/>
    </source>
</evidence>
<dbReference type="PANTHER" id="PTHR42742:SF3">
    <property type="entry name" value="FRUCTOKINASE"/>
    <property type="match status" value="1"/>
</dbReference>
<comment type="caution">
    <text evidence="6">The sequence shown here is derived from an EMBL/GenBank/DDBJ whole genome shotgun (WGS) entry which is preliminary data.</text>
</comment>
<evidence type="ECO:0000256" key="4">
    <source>
        <dbReference type="PIRSR" id="PIRSR036894-2"/>
    </source>
</evidence>
<accession>A0A4Y8PFM8</accession>
<dbReference type="Pfam" id="PF20511">
    <property type="entry name" value="PMI_typeI_cat"/>
    <property type="match status" value="1"/>
</dbReference>
<feature type="binding site" evidence="3">
    <location>
        <position position="175"/>
    </location>
    <ligand>
        <name>Zn(2+)</name>
        <dbReference type="ChEBI" id="CHEBI:29105"/>
    </ligand>
</feature>
<dbReference type="InterPro" id="IPR014628">
    <property type="entry name" value="Man6P_isomerase_Firm_short"/>
</dbReference>
<dbReference type="PIRSF" id="PIRSF036894">
    <property type="entry name" value="PMI_Firm_short"/>
    <property type="match status" value="1"/>
</dbReference>
<dbReference type="OrthoDB" id="9808275at2"/>
<evidence type="ECO:0000313" key="6">
    <source>
        <dbReference type="EMBL" id="TFE70751.1"/>
    </source>
</evidence>
<feature type="active site" evidence="4">
    <location>
        <position position="195"/>
    </location>
</feature>
<dbReference type="GO" id="GO:0004476">
    <property type="term" value="F:mannose-6-phosphate isomerase activity"/>
    <property type="evidence" value="ECO:0007669"/>
    <property type="project" value="InterPro"/>
</dbReference>
<dbReference type="InterPro" id="IPR011051">
    <property type="entry name" value="RmlC_Cupin_sf"/>
</dbReference>
<dbReference type="InterPro" id="IPR014710">
    <property type="entry name" value="RmlC-like_jellyroll"/>
</dbReference>
<evidence type="ECO:0000256" key="2">
    <source>
        <dbReference type="ARBA" id="ARBA00022833"/>
    </source>
</evidence>
<keyword evidence="1 3" id="KW-0479">Metal-binding</keyword>
<dbReference type="GO" id="GO:0008270">
    <property type="term" value="F:zinc ion binding"/>
    <property type="evidence" value="ECO:0007669"/>
    <property type="project" value="InterPro"/>
</dbReference>
<comment type="cofactor">
    <cofactor evidence="3">
        <name>Zn(2+)</name>
        <dbReference type="ChEBI" id="CHEBI:29105"/>
    </cofactor>
    <text evidence="3">Binds 1 zinc ion per subunit.</text>
</comment>
<gene>
    <name evidence="6" type="ORF">A7Q10_06450</name>
</gene>
<organism evidence="6 7">
    <name type="scientific">Methylacidiphilum caldifontis</name>
    <dbReference type="NCBI Taxonomy" id="2795386"/>
    <lineage>
        <taxon>Bacteria</taxon>
        <taxon>Pseudomonadati</taxon>
        <taxon>Verrucomicrobiota</taxon>
        <taxon>Methylacidiphilae</taxon>
        <taxon>Methylacidiphilales</taxon>
        <taxon>Methylacidiphilaceae</taxon>
        <taxon>Methylacidiphilum (ex Ratnadevi et al. 2023)</taxon>
    </lineage>
</organism>
<protein>
    <submittedName>
        <fullName evidence="6">Phosphoheptose isomerase</fullName>
    </submittedName>
</protein>
<proteinExistence type="predicted"/>
<dbReference type="AlphaFoldDB" id="A0A4Y8PFM8"/>
<keyword evidence="6" id="KW-0413">Isomerase</keyword>
<dbReference type="PANTHER" id="PTHR42742">
    <property type="entry name" value="TRANSCRIPTIONAL REPRESSOR MPRA"/>
    <property type="match status" value="1"/>
</dbReference>
<dbReference type="InterPro" id="IPR051804">
    <property type="entry name" value="Carb_Metab_Reg_Kinase/Isom"/>
</dbReference>
<dbReference type="EMBL" id="LXQC01000113">
    <property type="protein sequence ID" value="TFE70751.1"/>
    <property type="molecule type" value="Genomic_DNA"/>
</dbReference>
<dbReference type="Gene3D" id="2.60.120.10">
    <property type="entry name" value="Jelly Rolls"/>
    <property type="match status" value="1"/>
</dbReference>
<dbReference type="Proteomes" id="UP000297713">
    <property type="component" value="Unassembled WGS sequence"/>
</dbReference>
<keyword evidence="7" id="KW-1185">Reference proteome</keyword>